<evidence type="ECO:0000313" key="2">
    <source>
        <dbReference type="Proteomes" id="UP000037193"/>
    </source>
</evidence>
<accession>A0A0L7B560</accession>
<dbReference type="PATRIC" id="fig|1365965.3.peg.567"/>
<name>A0A0L7B560_BIFBR</name>
<protein>
    <submittedName>
        <fullName evidence="1">Uncharacterized protein</fullName>
    </submittedName>
</protein>
<dbReference type="AlphaFoldDB" id="A0A0L7B560"/>
<dbReference type="EMBL" id="AVQD01000004">
    <property type="protein sequence ID" value="KOA42665.1"/>
    <property type="molecule type" value="Genomic_DNA"/>
</dbReference>
<evidence type="ECO:0000313" key="1">
    <source>
        <dbReference type="EMBL" id="KOA42665.1"/>
    </source>
</evidence>
<dbReference type="RefSeq" id="WP_010081023.1">
    <property type="nucleotide sequence ID" value="NZ_AVQD01000004.1"/>
</dbReference>
<organism evidence="1 2">
    <name type="scientific">Bifidobacterium breve MCC 1128</name>
    <dbReference type="NCBI Taxonomy" id="1365965"/>
    <lineage>
        <taxon>Bacteria</taxon>
        <taxon>Bacillati</taxon>
        <taxon>Actinomycetota</taxon>
        <taxon>Actinomycetes</taxon>
        <taxon>Bifidobacteriales</taxon>
        <taxon>Bifidobacteriaceae</taxon>
        <taxon>Bifidobacterium</taxon>
    </lineage>
</organism>
<dbReference type="Proteomes" id="UP000037193">
    <property type="component" value="Unassembled WGS sequence"/>
</dbReference>
<proteinExistence type="predicted"/>
<sequence length="73" mass="8346">MSNDKKTQRCMCVTIDFEQLTFGELRKFVELTADREDDEFVCVNDNDGVPDGFMAYVDAETIDVVPTDETSER</sequence>
<reference evidence="1 2" key="1">
    <citation type="journal article" date="2015" name="Int J Genomics">
        <title>Comparative Genomics Revealed Genetic Diversity and Species/Strain-Level Differences in Carbohydrate Metabolism of Three Probiotic Bifidobacterial Species.</title>
        <authorList>
            <person name="Odamaki T."/>
            <person name="Horigome A."/>
            <person name="Sugahara H."/>
            <person name="Hashikura N."/>
            <person name="Minami J."/>
            <person name="Xiao J.Z."/>
            <person name="Abe F."/>
        </authorList>
    </citation>
    <scope>NUCLEOTIDE SEQUENCE [LARGE SCALE GENOMIC DNA]</scope>
    <source>
        <strain evidence="1 2">MCC 1128</strain>
    </source>
</reference>
<gene>
    <name evidence="1" type="ORF">BBM1128_02810</name>
</gene>
<comment type="caution">
    <text evidence="1">The sequence shown here is derived from an EMBL/GenBank/DDBJ whole genome shotgun (WGS) entry which is preliminary data.</text>
</comment>